<organism evidence="1 2">
    <name type="scientific">Curtobacterium salicis</name>
    <dbReference type="NCBI Taxonomy" id="1779862"/>
    <lineage>
        <taxon>Bacteria</taxon>
        <taxon>Bacillati</taxon>
        <taxon>Actinomycetota</taxon>
        <taxon>Actinomycetes</taxon>
        <taxon>Micrococcales</taxon>
        <taxon>Microbacteriaceae</taxon>
        <taxon>Curtobacterium</taxon>
    </lineage>
</organism>
<dbReference type="EMBL" id="JAAOYO010000001">
    <property type="protein sequence ID" value="NII40021.1"/>
    <property type="molecule type" value="Genomic_DNA"/>
</dbReference>
<reference evidence="1 2" key="1">
    <citation type="submission" date="2020-03" db="EMBL/GenBank/DDBJ databases">
        <title>Above-ground endophytic microbial communities from plants in different locations in the United States.</title>
        <authorList>
            <person name="Frank C."/>
        </authorList>
    </citation>
    <scope>NUCLEOTIDE SEQUENCE [LARGE SCALE GENOMIC DNA]</scope>
    <source>
        <strain evidence="1 2">WW7</strain>
    </source>
</reference>
<name>A0ABX0T3G6_9MICO</name>
<protein>
    <submittedName>
        <fullName evidence="1">Uncharacterized protein</fullName>
    </submittedName>
</protein>
<gene>
    <name evidence="1" type="ORF">E9228_000640</name>
</gene>
<evidence type="ECO:0000313" key="2">
    <source>
        <dbReference type="Proteomes" id="UP001318300"/>
    </source>
</evidence>
<dbReference type="Proteomes" id="UP001318300">
    <property type="component" value="Unassembled WGS sequence"/>
</dbReference>
<sequence>MALMVPGLLGAIGFVPFAITVARCTPPRRPTLRPTLTRQG</sequence>
<evidence type="ECO:0000313" key="1">
    <source>
        <dbReference type="EMBL" id="NII40021.1"/>
    </source>
</evidence>
<accession>A0ABX0T3G6</accession>
<keyword evidence="2" id="KW-1185">Reference proteome</keyword>
<proteinExistence type="predicted"/>
<comment type="caution">
    <text evidence="1">The sequence shown here is derived from an EMBL/GenBank/DDBJ whole genome shotgun (WGS) entry which is preliminary data.</text>
</comment>